<keyword evidence="6 18" id="KW-0812">Transmembrane</keyword>
<keyword evidence="5 16" id="KW-0349">Heme</keyword>
<dbReference type="Pfam" id="PF00173">
    <property type="entry name" value="Cyt-b5"/>
    <property type="match status" value="1"/>
</dbReference>
<dbReference type="GO" id="GO:0005506">
    <property type="term" value="F:iron ion binding"/>
    <property type="evidence" value="ECO:0007669"/>
    <property type="project" value="TreeGrafter"/>
</dbReference>
<evidence type="ECO:0000256" key="11">
    <source>
        <dbReference type="ARBA" id="ARBA00023002"/>
    </source>
</evidence>
<dbReference type="Proteomes" id="UP000094444">
    <property type="component" value="Unassembled WGS sequence"/>
</dbReference>
<dbReference type="GO" id="GO:0005789">
    <property type="term" value="C:endoplasmic reticulum membrane"/>
    <property type="evidence" value="ECO:0007669"/>
    <property type="project" value="TreeGrafter"/>
</dbReference>
<evidence type="ECO:0000259" key="19">
    <source>
        <dbReference type="PROSITE" id="PS50255"/>
    </source>
</evidence>
<evidence type="ECO:0000256" key="8">
    <source>
        <dbReference type="ARBA" id="ARBA00022832"/>
    </source>
</evidence>
<comment type="catalytic activity">
    <reaction evidence="16">
        <text>octadecanoyl-CoA + 2 Fe(II)-[cytochrome b5] + O2 + 2 H(+) = (9Z)-octadecenoyl-CoA + 2 Fe(III)-[cytochrome b5] + 2 H2O</text>
        <dbReference type="Rhea" id="RHEA:19721"/>
        <dbReference type="Rhea" id="RHEA-COMP:10438"/>
        <dbReference type="Rhea" id="RHEA-COMP:10439"/>
        <dbReference type="ChEBI" id="CHEBI:15377"/>
        <dbReference type="ChEBI" id="CHEBI:15378"/>
        <dbReference type="ChEBI" id="CHEBI:15379"/>
        <dbReference type="ChEBI" id="CHEBI:29033"/>
        <dbReference type="ChEBI" id="CHEBI:29034"/>
        <dbReference type="ChEBI" id="CHEBI:57387"/>
        <dbReference type="ChEBI" id="CHEBI:57394"/>
        <dbReference type="EC" id="1.14.19.1"/>
    </reaction>
</comment>
<keyword evidence="10 18" id="KW-1133">Transmembrane helix</keyword>
<gene>
    <name evidence="20" type="ORF">DHEL01_v208091</name>
</gene>
<evidence type="ECO:0000256" key="3">
    <source>
        <dbReference type="ARBA" id="ARBA00022448"/>
    </source>
</evidence>
<evidence type="ECO:0000256" key="14">
    <source>
        <dbReference type="ARBA" id="ARBA00023136"/>
    </source>
</evidence>
<dbReference type="PROSITE" id="PS00476">
    <property type="entry name" value="FATTY_ACID_DESATUR_1"/>
    <property type="match status" value="1"/>
</dbReference>
<feature type="transmembrane region" description="Helical" evidence="18">
    <location>
        <begin position="67"/>
        <end position="86"/>
    </location>
</feature>
<feature type="domain" description="Cytochrome b5 heme-binding" evidence="19">
    <location>
        <begin position="379"/>
        <end position="438"/>
    </location>
</feature>
<keyword evidence="14 18" id="KW-0472">Membrane</keyword>
<dbReference type="FunCoup" id="A0A2P5HTD8">
    <property type="interactions" value="920"/>
</dbReference>
<evidence type="ECO:0000256" key="17">
    <source>
        <dbReference type="SAM" id="MobiDB-lite"/>
    </source>
</evidence>
<comment type="cofactor">
    <cofactor evidence="16">
        <name>Fe(2+)</name>
        <dbReference type="ChEBI" id="CHEBI:29033"/>
    </cofactor>
    <text evidence="16">Expected to bind 2 Fe(2+) ions per subunit.</text>
</comment>
<organism evidence="20 21">
    <name type="scientific">Diaporthe helianthi</name>
    <dbReference type="NCBI Taxonomy" id="158607"/>
    <lineage>
        <taxon>Eukaryota</taxon>
        <taxon>Fungi</taxon>
        <taxon>Dikarya</taxon>
        <taxon>Ascomycota</taxon>
        <taxon>Pezizomycotina</taxon>
        <taxon>Sordariomycetes</taxon>
        <taxon>Sordariomycetidae</taxon>
        <taxon>Diaporthales</taxon>
        <taxon>Diaporthaceae</taxon>
        <taxon>Diaporthe</taxon>
    </lineage>
</organism>
<dbReference type="STRING" id="158607.A0A2P5HTD8"/>
<dbReference type="GO" id="GO:0006636">
    <property type="term" value="P:unsaturated fatty acid biosynthetic process"/>
    <property type="evidence" value="ECO:0007669"/>
    <property type="project" value="UniProtKB-UniRule"/>
</dbReference>
<dbReference type="OrthoDB" id="10260134at2759"/>
<keyword evidence="21" id="KW-1185">Reference proteome</keyword>
<sequence length="472" mass="53758">MALRPSTTTSTTTTTGATEETKTVSLIPAANESLLRPGQQPSYLSRRGPHISEQPWTLSNWYLHIDWFKTTLLVFIPIVAAYYAWYTPLTRPTLIFSVLLHLWAGIGITAGYHRLWSHCSYTATLPLQIFLGFGGASALEGSIRFWSWGHRAHHRFTDTDADPYTVHKGLWHAHMGWLLLNQDYKKHGRTDISDLSNDPFVVWQHKYYAPISIFFAWVMPTLVAGFGWGDWKGGLIYAGVLRVVTVQQSSFTINSLGHYLGDQPFDDRRSPRDHWISSLFSLGEGYHNFHHEFPTDYRNTTRWLTYDPNKWCIATWKFLGLASDLRTFSQNEIDKGKLQQEQKRLDRKLGVLDWGKPLTVLPLMEWDDFVEQSRTRALIAVAGLVHDVTDFASEHPGGKGLISTAIGKDATPMFNGGVYNHSNAARNLLAKYRVGIIRGGGEVEIWKVRAQKRAEMIRDYDYSIVGSKEHMQ</sequence>
<dbReference type="InterPro" id="IPR001199">
    <property type="entry name" value="Cyt_B5-like_heme/steroid-bd"/>
</dbReference>
<evidence type="ECO:0000256" key="1">
    <source>
        <dbReference type="ARBA" id="ARBA00004141"/>
    </source>
</evidence>
<feature type="transmembrane region" description="Helical" evidence="18">
    <location>
        <begin position="93"/>
        <end position="113"/>
    </location>
</feature>
<evidence type="ECO:0000313" key="21">
    <source>
        <dbReference type="Proteomes" id="UP000094444"/>
    </source>
</evidence>
<dbReference type="PIRSF" id="PIRSF000345">
    <property type="entry name" value="OLE1"/>
    <property type="match status" value="1"/>
</dbReference>
<dbReference type="SMART" id="SM01117">
    <property type="entry name" value="Cyt-b5"/>
    <property type="match status" value="1"/>
</dbReference>
<comment type="similarity">
    <text evidence="2 16">Belongs to the fatty acid desaturase type 1 family.</text>
</comment>
<comment type="subcellular location">
    <subcellularLocation>
        <location evidence="1">Membrane</location>
        <topology evidence="1">Multi-pass membrane protein</topology>
    </subcellularLocation>
</comment>
<keyword evidence="12 16" id="KW-0408">Iron</keyword>
<keyword evidence="15 16" id="KW-0275">Fatty acid biosynthesis</keyword>
<evidence type="ECO:0000256" key="18">
    <source>
        <dbReference type="SAM" id="Phobius"/>
    </source>
</evidence>
<evidence type="ECO:0000313" key="20">
    <source>
        <dbReference type="EMBL" id="POS73514.1"/>
    </source>
</evidence>
<dbReference type="PROSITE" id="PS50255">
    <property type="entry name" value="CYTOCHROME_B5_2"/>
    <property type="match status" value="1"/>
</dbReference>
<reference evidence="20" key="1">
    <citation type="submission" date="2017-09" db="EMBL/GenBank/DDBJ databases">
        <title>Polyketide synthases of a Diaporthe helianthi virulent isolate.</title>
        <authorList>
            <person name="Baroncelli R."/>
        </authorList>
    </citation>
    <scope>NUCLEOTIDE SEQUENCE [LARGE SCALE GENOMIC DNA]</scope>
    <source>
        <strain evidence="20">7/96</strain>
    </source>
</reference>
<dbReference type="PANTHER" id="PTHR11351:SF31">
    <property type="entry name" value="DESATURASE 1, ISOFORM A-RELATED"/>
    <property type="match status" value="1"/>
</dbReference>
<keyword evidence="13 16" id="KW-0443">Lipid metabolism</keyword>
<evidence type="ECO:0000256" key="16">
    <source>
        <dbReference type="PIRNR" id="PIRNR000345"/>
    </source>
</evidence>
<feature type="compositionally biased region" description="Low complexity" evidence="17">
    <location>
        <begin position="1"/>
        <end position="18"/>
    </location>
</feature>
<evidence type="ECO:0000256" key="2">
    <source>
        <dbReference type="ARBA" id="ARBA00009295"/>
    </source>
</evidence>
<dbReference type="FunFam" id="3.10.120.10:FF:000004">
    <property type="entry name" value="Acyl-CoA desaturase"/>
    <property type="match status" value="1"/>
</dbReference>
<dbReference type="PRINTS" id="PR00363">
    <property type="entry name" value="CYTOCHROMEB5"/>
</dbReference>
<feature type="transmembrane region" description="Helical" evidence="18">
    <location>
        <begin position="125"/>
        <end position="146"/>
    </location>
</feature>
<dbReference type="InParanoid" id="A0A2P5HTD8"/>
<dbReference type="Gene3D" id="3.10.120.10">
    <property type="entry name" value="Cytochrome b5-like heme/steroid binding domain"/>
    <property type="match status" value="1"/>
</dbReference>
<comment type="function">
    <text evidence="16">Stearoyl-CoA desaturase that utilizes O(2) and electrons from reduced cytochrome b5 to introduce the first double bond into saturated fatty acyl-CoA substrates.</text>
</comment>
<evidence type="ECO:0000256" key="9">
    <source>
        <dbReference type="ARBA" id="ARBA00022982"/>
    </source>
</evidence>
<dbReference type="InterPro" id="IPR001522">
    <property type="entry name" value="FADS-1_CS"/>
</dbReference>
<dbReference type="InterPro" id="IPR036400">
    <property type="entry name" value="Cyt_B5-like_heme/steroid_sf"/>
</dbReference>
<evidence type="ECO:0000256" key="4">
    <source>
        <dbReference type="ARBA" id="ARBA00022516"/>
    </source>
</evidence>
<evidence type="ECO:0000256" key="12">
    <source>
        <dbReference type="ARBA" id="ARBA00023004"/>
    </source>
</evidence>
<proteinExistence type="inferred from homology"/>
<dbReference type="InterPro" id="IPR009160">
    <property type="entry name" value="Acyl-CoA_deSatase_haem/ster-bd"/>
</dbReference>
<evidence type="ECO:0000256" key="7">
    <source>
        <dbReference type="ARBA" id="ARBA00022723"/>
    </source>
</evidence>
<name>A0A2P5HTD8_DIAHE</name>
<evidence type="ECO:0000256" key="15">
    <source>
        <dbReference type="ARBA" id="ARBA00023160"/>
    </source>
</evidence>
<keyword evidence="11 16" id="KW-0560">Oxidoreductase</keyword>
<feature type="region of interest" description="Disordered" evidence="17">
    <location>
        <begin position="1"/>
        <end position="22"/>
    </location>
</feature>
<evidence type="ECO:0000256" key="13">
    <source>
        <dbReference type="ARBA" id="ARBA00023098"/>
    </source>
</evidence>
<dbReference type="PRINTS" id="PR00075">
    <property type="entry name" value="FACDDSATRASE"/>
</dbReference>
<dbReference type="InterPro" id="IPR005804">
    <property type="entry name" value="FA_desaturase_dom"/>
</dbReference>
<dbReference type="GO" id="GO:0004768">
    <property type="term" value="F:stearoyl-CoA 9-desaturase activity"/>
    <property type="evidence" value="ECO:0007669"/>
    <property type="project" value="UniProtKB-UniRule"/>
</dbReference>
<dbReference type="SUPFAM" id="SSF55856">
    <property type="entry name" value="Cytochrome b5-like heme/steroid binding domain"/>
    <property type="match status" value="1"/>
</dbReference>
<accession>A0A2P5HTD8</accession>
<keyword evidence="8 16" id="KW-0276">Fatty acid metabolism</keyword>
<evidence type="ECO:0000256" key="6">
    <source>
        <dbReference type="ARBA" id="ARBA00022692"/>
    </source>
</evidence>
<dbReference type="AlphaFoldDB" id="A0A2P5HTD8"/>
<dbReference type="EMBL" id="MAVT02000783">
    <property type="protein sequence ID" value="POS73514.1"/>
    <property type="molecule type" value="Genomic_DNA"/>
</dbReference>
<dbReference type="CDD" id="cd03505">
    <property type="entry name" value="Delta9-FADS-like"/>
    <property type="match status" value="1"/>
</dbReference>
<comment type="caution">
    <text evidence="20">The sequence shown here is derived from an EMBL/GenBank/DDBJ whole genome shotgun (WGS) entry which is preliminary data.</text>
</comment>
<evidence type="ECO:0000256" key="5">
    <source>
        <dbReference type="ARBA" id="ARBA00022617"/>
    </source>
</evidence>
<protein>
    <recommendedName>
        <fullName evidence="16">Acyl-CoA desaturase</fullName>
        <ecNumber evidence="16">1.14.19.1</ecNumber>
    </recommendedName>
</protein>
<keyword evidence="7 16" id="KW-0479">Metal-binding</keyword>
<keyword evidence="4 16" id="KW-0444">Lipid biosynthesis</keyword>
<evidence type="ECO:0000256" key="10">
    <source>
        <dbReference type="ARBA" id="ARBA00022989"/>
    </source>
</evidence>
<keyword evidence="3 16" id="KW-0813">Transport</keyword>
<dbReference type="Pfam" id="PF00487">
    <property type="entry name" value="FA_desaturase"/>
    <property type="match status" value="1"/>
</dbReference>
<feature type="transmembrane region" description="Helical" evidence="18">
    <location>
        <begin position="207"/>
        <end position="228"/>
    </location>
</feature>
<dbReference type="EC" id="1.14.19.1" evidence="16"/>
<keyword evidence="9 16" id="KW-0249">Electron transport</keyword>
<dbReference type="InterPro" id="IPR015876">
    <property type="entry name" value="Acyl-CoA_DS"/>
</dbReference>
<dbReference type="PANTHER" id="PTHR11351">
    <property type="entry name" value="ACYL-COA DESATURASE"/>
    <property type="match status" value="1"/>
</dbReference>